<keyword evidence="1" id="KW-0129">CBS domain</keyword>
<reference evidence="3" key="1">
    <citation type="submission" date="2019-10" db="EMBL/GenBank/DDBJ databases">
        <title>Metagenomic sequencing of thiosulfate-disproportionating enrichment culture.</title>
        <authorList>
            <person name="Umezawa K."/>
            <person name="Kojima H."/>
            <person name="Fukui M."/>
        </authorList>
    </citation>
    <scope>NUCLEOTIDE SEQUENCE</scope>
    <source>
        <strain evidence="3">45J</strain>
    </source>
</reference>
<evidence type="ECO:0000313" key="3">
    <source>
        <dbReference type="EMBL" id="GER93169.1"/>
    </source>
</evidence>
<dbReference type="InterPro" id="IPR000644">
    <property type="entry name" value="CBS_dom"/>
</dbReference>
<dbReference type="SMART" id="SM00116">
    <property type="entry name" value="CBS"/>
    <property type="match status" value="2"/>
</dbReference>
<dbReference type="PROSITE" id="PS51371">
    <property type="entry name" value="CBS"/>
    <property type="match status" value="2"/>
</dbReference>
<dbReference type="Pfam" id="PF00571">
    <property type="entry name" value="CBS"/>
    <property type="match status" value="2"/>
</dbReference>
<evidence type="ECO:0000259" key="2">
    <source>
        <dbReference type="PROSITE" id="PS51371"/>
    </source>
</evidence>
<feature type="domain" description="CBS" evidence="2">
    <location>
        <begin position="141"/>
        <end position="194"/>
    </location>
</feature>
<comment type="caution">
    <text evidence="3">The sequence shown here is derived from an EMBL/GenBank/DDBJ whole genome shotgun (WGS) entry which is preliminary data.</text>
</comment>
<dbReference type="SUPFAM" id="SSF54631">
    <property type="entry name" value="CBS-domain pair"/>
    <property type="match status" value="1"/>
</dbReference>
<proteinExistence type="predicted"/>
<organism evidence="3">
    <name type="scientific">hot springs metagenome</name>
    <dbReference type="NCBI Taxonomy" id="433727"/>
    <lineage>
        <taxon>unclassified sequences</taxon>
        <taxon>metagenomes</taxon>
        <taxon>ecological metagenomes</taxon>
    </lineage>
</organism>
<dbReference type="PANTHER" id="PTHR43080:SF29">
    <property type="entry name" value="OS02G0818000 PROTEIN"/>
    <property type="match status" value="1"/>
</dbReference>
<protein>
    <submittedName>
        <fullName evidence="3">CBS domain-containing protein</fullName>
    </submittedName>
</protein>
<dbReference type="AlphaFoldDB" id="A0A5J4L4M2"/>
<dbReference type="InterPro" id="IPR046342">
    <property type="entry name" value="CBS_dom_sf"/>
</dbReference>
<evidence type="ECO:0000256" key="1">
    <source>
        <dbReference type="ARBA" id="ARBA00023122"/>
    </source>
</evidence>
<dbReference type="PANTHER" id="PTHR43080">
    <property type="entry name" value="CBS DOMAIN-CONTAINING PROTEIN CBSX3, MITOCHONDRIAL"/>
    <property type="match status" value="1"/>
</dbReference>
<dbReference type="Gene3D" id="3.10.580.10">
    <property type="entry name" value="CBS-domain"/>
    <property type="match status" value="2"/>
</dbReference>
<dbReference type="EMBL" id="BLAB01000001">
    <property type="protein sequence ID" value="GER93169.1"/>
    <property type="molecule type" value="Genomic_DNA"/>
</dbReference>
<sequence>MDNTQKGLEISDEDIRAALREIKTYVDITEDDLKKIYSIALRHAKERLASKISVSDVMTKNVVTISKNADIHEASRLLSENGISGLPVVDDDNHVIGIITEADLLLMVGMRQGYTFKDIIRHLLGEPLSGRKNGNKVEDVMTSPAMTTKADADIREVARILDERRIKRLPVVDSENRLIGIISRADIVRAIGAR</sequence>
<gene>
    <name evidence="3" type="ORF">A45J_0902</name>
</gene>
<feature type="domain" description="CBS" evidence="2">
    <location>
        <begin position="58"/>
        <end position="119"/>
    </location>
</feature>
<dbReference type="CDD" id="cd04586">
    <property type="entry name" value="CBS_pair_BON_assoc"/>
    <property type="match status" value="1"/>
</dbReference>
<dbReference type="InterPro" id="IPR051257">
    <property type="entry name" value="Diverse_CBS-Domain"/>
</dbReference>
<name>A0A5J4L4M2_9ZZZZ</name>
<accession>A0A5J4L4M2</accession>